<proteinExistence type="predicted"/>
<dbReference type="RefSeq" id="XP_007322437.1">
    <property type="nucleotide sequence ID" value="XM_007322375.1"/>
</dbReference>
<sequence length="75" mass="8479">RANQTIGQMLCSCISPNQKDWVAKLPAIKFAINLTRKETTGYSPFFLNLGQMPWAMVEYPSSGQISRSQSLHFEN</sequence>
<dbReference type="KEGG" id="sla:SERLADRAFT_352027"/>
<dbReference type="Gene3D" id="3.30.420.10">
    <property type="entry name" value="Ribonuclease H-like superfamily/Ribonuclease H"/>
    <property type="match status" value="1"/>
</dbReference>
<dbReference type="EMBL" id="GL945440">
    <property type="protein sequence ID" value="EGO20471.1"/>
    <property type="molecule type" value="Genomic_DNA"/>
</dbReference>
<accession>F8P7R3</accession>
<dbReference type="HOGENOM" id="CLU_200120_0_0_1"/>
<organism>
    <name type="scientific">Serpula lacrymans var. lacrymans (strain S7.9)</name>
    <name type="common">Dry rot fungus</name>
    <dbReference type="NCBI Taxonomy" id="578457"/>
    <lineage>
        <taxon>Eukaryota</taxon>
        <taxon>Fungi</taxon>
        <taxon>Dikarya</taxon>
        <taxon>Basidiomycota</taxon>
        <taxon>Agaricomycotina</taxon>
        <taxon>Agaricomycetes</taxon>
        <taxon>Agaricomycetidae</taxon>
        <taxon>Boletales</taxon>
        <taxon>Coniophorineae</taxon>
        <taxon>Serpulaceae</taxon>
        <taxon>Serpula</taxon>
    </lineage>
</organism>
<dbReference type="GeneID" id="18809325"/>
<evidence type="ECO:0000313" key="1">
    <source>
        <dbReference type="EMBL" id="EGO20471.1"/>
    </source>
</evidence>
<dbReference type="InterPro" id="IPR036397">
    <property type="entry name" value="RNaseH_sf"/>
</dbReference>
<feature type="non-terminal residue" evidence="1">
    <location>
        <position position="1"/>
    </location>
</feature>
<reference evidence="1" key="1">
    <citation type="submission" date="2011-04" db="EMBL/GenBank/DDBJ databases">
        <title>Evolution of plant cell wall degrading machinery underlies the functional diversity of forest fungi.</title>
        <authorList>
            <consortium name="US DOE Joint Genome Institute (JGI-PGF)"/>
            <person name="Eastwood D.C."/>
            <person name="Floudas D."/>
            <person name="Binder M."/>
            <person name="Majcherczyk A."/>
            <person name="Schneider P."/>
            <person name="Aerts A."/>
            <person name="Asiegbu F.O."/>
            <person name="Baker S.E."/>
            <person name="Barry K."/>
            <person name="Bendiksby M."/>
            <person name="Blumentritt M."/>
            <person name="Coutinho P.M."/>
            <person name="Cullen D."/>
            <person name="Cullen D."/>
            <person name="Gathman A."/>
            <person name="Goodell B."/>
            <person name="Henrissat B."/>
            <person name="Ihrmark K."/>
            <person name="Kauserud H."/>
            <person name="Kohler A."/>
            <person name="LaButti K."/>
            <person name="Lapidus A."/>
            <person name="Lavin J.L."/>
            <person name="Lee Y.-H."/>
            <person name="Lindquist E."/>
            <person name="Lilly W."/>
            <person name="Lucas S."/>
            <person name="Morin E."/>
            <person name="Murat C."/>
            <person name="Oguiza J.A."/>
            <person name="Park J."/>
            <person name="Pisabarro A.G."/>
            <person name="Riley R."/>
            <person name="Rosling A."/>
            <person name="Salamov A."/>
            <person name="Schmidt O."/>
            <person name="Schmutz J."/>
            <person name="Skrede I."/>
            <person name="Stenlid J."/>
            <person name="Wiebenga A."/>
            <person name="Xie X."/>
            <person name="Kues U."/>
            <person name="Hibbett D.S."/>
            <person name="Hoffmeister D."/>
            <person name="Hogberg N."/>
            <person name="Martin F."/>
            <person name="Grigoriev I.V."/>
            <person name="Watkinson S.C."/>
        </authorList>
    </citation>
    <scope>NUCLEOTIDE SEQUENCE</scope>
    <source>
        <strain evidence="1">S7.9</strain>
    </source>
</reference>
<dbReference type="GO" id="GO:0003676">
    <property type="term" value="F:nucleic acid binding"/>
    <property type="evidence" value="ECO:0007669"/>
    <property type="project" value="InterPro"/>
</dbReference>
<dbReference type="AlphaFoldDB" id="F8P7R3"/>
<gene>
    <name evidence="1" type="ORF">SERLADRAFT_352027</name>
</gene>
<protein>
    <submittedName>
        <fullName evidence="1">Uncharacterized protein</fullName>
    </submittedName>
</protein>
<name>F8P7R3_SERL9</name>
<dbReference type="OrthoDB" id="3227343at2759"/>
<dbReference type="Proteomes" id="UP000008064">
    <property type="component" value="Unassembled WGS sequence"/>
</dbReference>